<reference evidence="2 3" key="1">
    <citation type="submission" date="2017-08" db="EMBL/GenBank/DDBJ databases">
        <title>Infants hospitalized years apart are colonized by the same room-sourced microbial strains.</title>
        <authorList>
            <person name="Brooks B."/>
            <person name="Olm M.R."/>
            <person name="Firek B.A."/>
            <person name="Baker R."/>
            <person name="Thomas B.C."/>
            <person name="Morowitz M.J."/>
            <person name="Banfield J.F."/>
        </authorList>
    </citation>
    <scope>NUCLEOTIDE SEQUENCE [LARGE SCALE GENOMIC DNA]</scope>
    <source>
        <strain evidence="2">S2_005_003_R2_47</strain>
    </source>
</reference>
<feature type="domain" description="AsmA" evidence="1">
    <location>
        <begin position="263"/>
        <end position="502"/>
    </location>
</feature>
<dbReference type="InterPro" id="IPR007844">
    <property type="entry name" value="AsmA"/>
</dbReference>
<dbReference type="InterPro" id="IPR052894">
    <property type="entry name" value="AsmA-related"/>
</dbReference>
<protein>
    <submittedName>
        <fullName evidence="2">AsmA family protein</fullName>
    </submittedName>
</protein>
<dbReference type="Pfam" id="PF05170">
    <property type="entry name" value="AsmA"/>
    <property type="match status" value="1"/>
</dbReference>
<dbReference type="GO" id="GO:0005886">
    <property type="term" value="C:plasma membrane"/>
    <property type="evidence" value="ECO:0007669"/>
    <property type="project" value="TreeGrafter"/>
</dbReference>
<sequence length="611" mass="64686">MFVTLLLLAMFPVGVLRGIAEDKLSEEFGAPVHIGALSRLDSVSFTPDILVRDVRIAQPAWAGKGDFLKAREIRTTLPIFALLAGKPSPRSIEVAGLDIALVRDAQGNSNWGGRARQPGSDRDPLDLAKLIVRDSRFSLRDAKRRLALSGTILADSQNGLRLSATGRFNGAPASLSARGAPLRNAARGTPWPFSVTLESAPLDLEAKGSMAGALNADDVTMTMTARGTSLKELDHVIEAGLFGTQDIALAGKVRRKGEDWFIDSLDGKIGRSTLNARATVLKRDGRTKIDATIKAPAFDFDDLADDAGLAAARAKEAQIGKRVLPDTRIDLSRMGPTDGIIRFTIDRLLIEGGSAFRSLKGELKLDRRLLTLEKAVAGLDRGQVTGWVKIDSRQKTPIFSTELRVEGTSLETLIGSPDMIGGPLRGLVRVTGPGTTIREAFGNASGKIVFTANRGQMDRAAAFVLGQDLGGAIGEKLGGDDAMVPMRCAILSFQAEKGVLAPSPLLIDTAISSGRGRGQINLRDERVSLTLRGAAKKKAALKLVDPLRIDGTLSEPRIVVDGKGGKQGGGILRSIGRSIGSALGLRKDEQAAGGLPASLVNCDALIASALR</sequence>
<dbReference type="PANTHER" id="PTHR30441">
    <property type="entry name" value="DUF748 DOMAIN-CONTAINING PROTEIN"/>
    <property type="match status" value="1"/>
</dbReference>
<proteinExistence type="predicted"/>
<evidence type="ECO:0000313" key="2">
    <source>
        <dbReference type="EMBL" id="PZQ22962.1"/>
    </source>
</evidence>
<accession>A0A2W5L106</accession>
<dbReference type="GO" id="GO:0090313">
    <property type="term" value="P:regulation of protein targeting to membrane"/>
    <property type="evidence" value="ECO:0007669"/>
    <property type="project" value="TreeGrafter"/>
</dbReference>
<comment type="caution">
    <text evidence="2">The sequence shown here is derived from an EMBL/GenBank/DDBJ whole genome shotgun (WGS) entry which is preliminary data.</text>
</comment>
<dbReference type="PANTHER" id="PTHR30441:SF4">
    <property type="entry name" value="PROTEIN ASMA"/>
    <property type="match status" value="1"/>
</dbReference>
<evidence type="ECO:0000259" key="1">
    <source>
        <dbReference type="Pfam" id="PF05170"/>
    </source>
</evidence>
<dbReference type="AlphaFoldDB" id="A0A2W5L106"/>
<evidence type="ECO:0000313" key="3">
    <source>
        <dbReference type="Proteomes" id="UP000248597"/>
    </source>
</evidence>
<gene>
    <name evidence="2" type="ORF">DI569_05910</name>
</gene>
<organism evidence="2 3">
    <name type="scientific">Sphingopyxis macrogoltabida</name>
    <name type="common">Sphingomonas macrogoltabidus</name>
    <dbReference type="NCBI Taxonomy" id="33050"/>
    <lineage>
        <taxon>Bacteria</taxon>
        <taxon>Pseudomonadati</taxon>
        <taxon>Pseudomonadota</taxon>
        <taxon>Alphaproteobacteria</taxon>
        <taxon>Sphingomonadales</taxon>
        <taxon>Sphingomonadaceae</taxon>
        <taxon>Sphingopyxis</taxon>
    </lineage>
</organism>
<dbReference type="EMBL" id="QFPJ01000010">
    <property type="protein sequence ID" value="PZQ22962.1"/>
    <property type="molecule type" value="Genomic_DNA"/>
</dbReference>
<name>A0A2W5L106_SPHMC</name>
<dbReference type="Proteomes" id="UP000248597">
    <property type="component" value="Unassembled WGS sequence"/>
</dbReference>